<evidence type="ECO:0000259" key="5">
    <source>
        <dbReference type="PROSITE" id="PS51999"/>
    </source>
</evidence>
<keyword evidence="2 4" id="KW-0863">Zinc-finger</keyword>
<sequence>MVVDNIIVLLFECSEGRRSSKVQQHCVHSVPEFNIFAICSPAHSKELLCGHGERPVLRTSTTKENLGQKFWGCIYYEVQDGCDFFRWADPKSEEA</sequence>
<dbReference type="AlphaFoldDB" id="A0A445BGQ2"/>
<evidence type="ECO:0000313" key="6">
    <source>
        <dbReference type="EMBL" id="RYR37811.1"/>
    </source>
</evidence>
<gene>
    <name evidence="6" type="ORF">Ahy_A09g042705</name>
</gene>
<reference evidence="6 7" key="1">
    <citation type="submission" date="2019-01" db="EMBL/GenBank/DDBJ databases">
        <title>Sequencing of cultivated peanut Arachis hypogaea provides insights into genome evolution and oil improvement.</title>
        <authorList>
            <person name="Chen X."/>
        </authorList>
    </citation>
    <scope>NUCLEOTIDE SEQUENCE [LARGE SCALE GENOMIC DNA]</scope>
    <source>
        <strain evidence="7">cv. Fuhuasheng</strain>
        <tissue evidence="6">Leaves</tissue>
    </source>
</reference>
<keyword evidence="3" id="KW-0862">Zinc</keyword>
<dbReference type="PANTHER" id="PTHR33248">
    <property type="entry name" value="ZINC ION-BINDING PROTEIN"/>
    <property type="match status" value="1"/>
</dbReference>
<protein>
    <recommendedName>
        <fullName evidence="5">GRF-type domain-containing protein</fullName>
    </recommendedName>
</protein>
<organism evidence="6 7">
    <name type="scientific">Arachis hypogaea</name>
    <name type="common">Peanut</name>
    <dbReference type="NCBI Taxonomy" id="3818"/>
    <lineage>
        <taxon>Eukaryota</taxon>
        <taxon>Viridiplantae</taxon>
        <taxon>Streptophyta</taxon>
        <taxon>Embryophyta</taxon>
        <taxon>Tracheophyta</taxon>
        <taxon>Spermatophyta</taxon>
        <taxon>Magnoliopsida</taxon>
        <taxon>eudicotyledons</taxon>
        <taxon>Gunneridae</taxon>
        <taxon>Pentapetalae</taxon>
        <taxon>rosids</taxon>
        <taxon>fabids</taxon>
        <taxon>Fabales</taxon>
        <taxon>Fabaceae</taxon>
        <taxon>Papilionoideae</taxon>
        <taxon>50 kb inversion clade</taxon>
        <taxon>dalbergioids sensu lato</taxon>
        <taxon>Dalbergieae</taxon>
        <taxon>Pterocarpus clade</taxon>
        <taxon>Arachis</taxon>
    </lineage>
</organism>
<proteinExistence type="predicted"/>
<dbReference type="InterPro" id="IPR010666">
    <property type="entry name" value="Znf_GRF"/>
</dbReference>
<evidence type="ECO:0000256" key="1">
    <source>
        <dbReference type="ARBA" id="ARBA00022723"/>
    </source>
</evidence>
<dbReference type="Pfam" id="PF06839">
    <property type="entry name" value="Zn_ribbon_GRF"/>
    <property type="match status" value="1"/>
</dbReference>
<keyword evidence="1" id="KW-0479">Metal-binding</keyword>
<comment type="caution">
    <text evidence="6">The sequence shown here is derived from an EMBL/GenBank/DDBJ whole genome shotgun (WGS) entry which is preliminary data.</text>
</comment>
<dbReference type="GO" id="GO:0008270">
    <property type="term" value="F:zinc ion binding"/>
    <property type="evidence" value="ECO:0007669"/>
    <property type="project" value="UniProtKB-KW"/>
</dbReference>
<evidence type="ECO:0000313" key="7">
    <source>
        <dbReference type="Proteomes" id="UP000289738"/>
    </source>
</evidence>
<evidence type="ECO:0000256" key="3">
    <source>
        <dbReference type="ARBA" id="ARBA00022833"/>
    </source>
</evidence>
<accession>A0A445BGQ2</accession>
<dbReference type="Proteomes" id="UP000289738">
    <property type="component" value="Chromosome A09"/>
</dbReference>
<dbReference type="PROSITE" id="PS51999">
    <property type="entry name" value="ZF_GRF"/>
    <property type="match status" value="1"/>
</dbReference>
<dbReference type="EMBL" id="SDMP01000009">
    <property type="protein sequence ID" value="RYR37811.1"/>
    <property type="molecule type" value="Genomic_DNA"/>
</dbReference>
<keyword evidence="7" id="KW-1185">Reference proteome</keyword>
<feature type="domain" description="GRF-type" evidence="5">
    <location>
        <begin position="49"/>
        <end position="91"/>
    </location>
</feature>
<evidence type="ECO:0000256" key="2">
    <source>
        <dbReference type="ARBA" id="ARBA00022771"/>
    </source>
</evidence>
<name>A0A445BGQ2_ARAHY</name>
<evidence type="ECO:0000256" key="4">
    <source>
        <dbReference type="PROSITE-ProRule" id="PRU01343"/>
    </source>
</evidence>